<comment type="caution">
    <text evidence="1">The sequence shown here is derived from an EMBL/GenBank/DDBJ whole genome shotgun (WGS) entry which is preliminary data.</text>
</comment>
<evidence type="ECO:0000313" key="2">
    <source>
        <dbReference type="Proteomes" id="UP001605036"/>
    </source>
</evidence>
<dbReference type="AlphaFoldDB" id="A0ABD1XNQ0"/>
<proteinExistence type="predicted"/>
<dbReference type="Proteomes" id="UP001605036">
    <property type="component" value="Unassembled WGS sequence"/>
</dbReference>
<accession>A0ABD1XNQ0</accession>
<organism evidence="1 2">
    <name type="scientific">Riccia fluitans</name>
    <dbReference type="NCBI Taxonomy" id="41844"/>
    <lineage>
        <taxon>Eukaryota</taxon>
        <taxon>Viridiplantae</taxon>
        <taxon>Streptophyta</taxon>
        <taxon>Embryophyta</taxon>
        <taxon>Marchantiophyta</taxon>
        <taxon>Marchantiopsida</taxon>
        <taxon>Marchantiidae</taxon>
        <taxon>Marchantiales</taxon>
        <taxon>Ricciaceae</taxon>
        <taxon>Riccia</taxon>
    </lineage>
</organism>
<reference evidence="1 2" key="1">
    <citation type="submission" date="2024-09" db="EMBL/GenBank/DDBJ databases">
        <title>Chromosome-scale assembly of Riccia fluitans.</title>
        <authorList>
            <person name="Paukszto L."/>
            <person name="Sawicki J."/>
            <person name="Karawczyk K."/>
            <person name="Piernik-Szablinska J."/>
            <person name="Szczecinska M."/>
            <person name="Mazdziarz M."/>
        </authorList>
    </citation>
    <scope>NUCLEOTIDE SEQUENCE [LARGE SCALE GENOMIC DNA]</scope>
    <source>
        <strain evidence="1">Rf_01</strain>
        <tissue evidence="1">Aerial parts of the thallus</tissue>
    </source>
</reference>
<sequence length="284" mass="31919">MLTYALLPDIYSYVDRWESIREKLFCYPGGSYRILYVFDRGQKLRSVNFGGSALSAFAADSLRNRFVNWGFGDPVTCYFMDGSRLSYAYGTPDEWHSTEKARWKDLGPGLDELVLPSKKADRFDTRPSWNPIDISAADSSDTESVFMHFSDSTSGFPVYDASHDDTVHGVCHIHTNPGDNRPHAAAETLSKVFPHSLGTVNGTRDAYAKPEKAGHVAEHYWSPVVKRSHGRACLSSLYPTIWWRAFPLVTMFPHWASSCLGLQLMLTSPSDSCFHRTVQRLSCA</sequence>
<dbReference type="EMBL" id="JBHFFA010000008">
    <property type="protein sequence ID" value="KAL2610580.1"/>
    <property type="molecule type" value="Genomic_DNA"/>
</dbReference>
<evidence type="ECO:0000313" key="1">
    <source>
        <dbReference type="EMBL" id="KAL2610580.1"/>
    </source>
</evidence>
<gene>
    <name evidence="1" type="ORF">R1flu_029153</name>
</gene>
<name>A0ABD1XNQ0_9MARC</name>
<protein>
    <submittedName>
        <fullName evidence="1">Uncharacterized protein</fullName>
    </submittedName>
</protein>
<keyword evidence="2" id="KW-1185">Reference proteome</keyword>